<evidence type="ECO:0000256" key="6">
    <source>
        <dbReference type="ARBA" id="ARBA00022691"/>
    </source>
</evidence>
<evidence type="ECO:0000256" key="7">
    <source>
        <dbReference type="HAMAP-Rule" id="MF_00090"/>
    </source>
</evidence>
<dbReference type="CDD" id="cd02440">
    <property type="entry name" value="AdoMet_MTases"/>
    <property type="match status" value="1"/>
</dbReference>
<comment type="catalytic activity">
    <reaction evidence="7">
        <text>[protein]-L-isoaspartate + S-adenosyl-L-methionine = [protein]-L-isoaspartate alpha-methyl ester + S-adenosyl-L-homocysteine</text>
        <dbReference type="Rhea" id="RHEA:12705"/>
        <dbReference type="Rhea" id="RHEA-COMP:12143"/>
        <dbReference type="Rhea" id="RHEA-COMP:12144"/>
        <dbReference type="ChEBI" id="CHEBI:57856"/>
        <dbReference type="ChEBI" id="CHEBI:59789"/>
        <dbReference type="ChEBI" id="CHEBI:90596"/>
        <dbReference type="ChEBI" id="CHEBI:90598"/>
        <dbReference type="EC" id="2.1.1.77"/>
    </reaction>
</comment>
<dbReference type="EC" id="2.1.1.77" evidence="7"/>
<evidence type="ECO:0000256" key="4">
    <source>
        <dbReference type="ARBA" id="ARBA00022603"/>
    </source>
</evidence>
<evidence type="ECO:0000313" key="10">
    <source>
        <dbReference type="Proteomes" id="UP000664761"/>
    </source>
</evidence>
<keyword evidence="10" id="KW-1185">Reference proteome</keyword>
<dbReference type="PROSITE" id="PS01279">
    <property type="entry name" value="PCMT"/>
    <property type="match status" value="1"/>
</dbReference>
<dbReference type="NCBIfam" id="NF001453">
    <property type="entry name" value="PRK00312.1"/>
    <property type="match status" value="1"/>
</dbReference>
<organism evidence="9 10">
    <name type="scientific">Sneathiella sedimenti</name>
    <dbReference type="NCBI Taxonomy" id="2816034"/>
    <lineage>
        <taxon>Bacteria</taxon>
        <taxon>Pseudomonadati</taxon>
        <taxon>Pseudomonadota</taxon>
        <taxon>Alphaproteobacteria</taxon>
        <taxon>Sneathiellales</taxon>
        <taxon>Sneathiellaceae</taxon>
        <taxon>Sneathiella</taxon>
    </lineage>
</organism>
<dbReference type="Gene3D" id="3.40.50.150">
    <property type="entry name" value="Vaccinia Virus protein VP39"/>
    <property type="match status" value="1"/>
</dbReference>
<dbReference type="PANTHER" id="PTHR11579:SF0">
    <property type="entry name" value="PROTEIN-L-ISOASPARTATE(D-ASPARTATE) O-METHYLTRANSFERASE"/>
    <property type="match status" value="1"/>
</dbReference>
<accession>A0ABS3F8F1</accession>
<keyword evidence="5 7" id="KW-0808">Transferase</keyword>
<evidence type="ECO:0000256" key="1">
    <source>
        <dbReference type="ARBA" id="ARBA00004496"/>
    </source>
</evidence>
<evidence type="ECO:0000256" key="3">
    <source>
        <dbReference type="ARBA" id="ARBA00022490"/>
    </source>
</evidence>
<sequence>MVGGKRSGIHYTAQAQPDEGGAGGQDKEGICVIENPAQKIRLIMELRRQGISNTEVLSAIERVPRDAFVPKTFRDRAYENIALPIASGQTISQPYVVAYMTQMLKLDKRRKVLEIGTGSGYQTAILARLCRRVYSIERYRNLLEQAEAAFEELKITNITTRLGDGYKGWPEQAPFDRIIVTAAAEEVPEALLDQLGPDGIMVLPVGKDSANQHILRLSKDKDGDVSEEVLLPVRFVPMVQGVAEES</sequence>
<keyword evidence="4 7" id="KW-0489">Methyltransferase</keyword>
<comment type="subcellular location">
    <subcellularLocation>
        <location evidence="1 7">Cytoplasm</location>
    </subcellularLocation>
</comment>
<gene>
    <name evidence="7" type="primary">pcm</name>
    <name evidence="9" type="ORF">J0X12_13530</name>
</gene>
<feature type="active site" evidence="7">
    <location>
        <position position="92"/>
    </location>
</feature>
<comment type="caution">
    <text evidence="9">The sequence shown here is derived from an EMBL/GenBank/DDBJ whole genome shotgun (WGS) entry which is preliminary data.</text>
</comment>
<evidence type="ECO:0000256" key="5">
    <source>
        <dbReference type="ARBA" id="ARBA00022679"/>
    </source>
</evidence>
<evidence type="ECO:0000256" key="2">
    <source>
        <dbReference type="ARBA" id="ARBA00005369"/>
    </source>
</evidence>
<dbReference type="GO" id="GO:0032259">
    <property type="term" value="P:methylation"/>
    <property type="evidence" value="ECO:0007669"/>
    <property type="project" value="UniProtKB-KW"/>
</dbReference>
<dbReference type="Pfam" id="PF01135">
    <property type="entry name" value="PCMT"/>
    <property type="match status" value="1"/>
</dbReference>
<keyword evidence="6 7" id="KW-0949">S-adenosyl-L-methionine</keyword>
<name>A0ABS3F8F1_9PROT</name>
<dbReference type="SUPFAM" id="SSF53335">
    <property type="entry name" value="S-adenosyl-L-methionine-dependent methyltransferases"/>
    <property type="match status" value="1"/>
</dbReference>
<dbReference type="InterPro" id="IPR029063">
    <property type="entry name" value="SAM-dependent_MTases_sf"/>
</dbReference>
<comment type="similarity">
    <text evidence="2 7">Belongs to the methyltransferase superfamily. L-isoaspartyl/D-aspartyl protein methyltransferase family.</text>
</comment>
<feature type="region of interest" description="Disordered" evidence="8">
    <location>
        <begin position="1"/>
        <end position="27"/>
    </location>
</feature>
<evidence type="ECO:0000313" key="9">
    <source>
        <dbReference type="EMBL" id="MBO0334643.1"/>
    </source>
</evidence>
<comment type="function">
    <text evidence="7">Catalyzes the methyl esterification of L-isoaspartyl residues in peptides and proteins that result from spontaneous decomposition of normal L-aspartyl and L-asparaginyl residues. It plays a role in the repair and/or degradation of damaged proteins.</text>
</comment>
<dbReference type="InterPro" id="IPR000682">
    <property type="entry name" value="PCMT"/>
</dbReference>
<dbReference type="PANTHER" id="PTHR11579">
    <property type="entry name" value="PROTEIN-L-ISOASPARTATE O-METHYLTRANSFERASE"/>
    <property type="match status" value="1"/>
</dbReference>
<dbReference type="NCBIfam" id="TIGR00080">
    <property type="entry name" value="pimt"/>
    <property type="match status" value="1"/>
</dbReference>
<dbReference type="GO" id="GO:0004719">
    <property type="term" value="F:protein-L-isoaspartate (D-aspartate) O-methyltransferase activity"/>
    <property type="evidence" value="ECO:0007669"/>
    <property type="project" value="UniProtKB-EC"/>
</dbReference>
<dbReference type="HAMAP" id="MF_00090">
    <property type="entry name" value="PIMT"/>
    <property type="match status" value="1"/>
</dbReference>
<proteinExistence type="inferred from homology"/>
<keyword evidence="3 7" id="KW-0963">Cytoplasm</keyword>
<evidence type="ECO:0000256" key="8">
    <source>
        <dbReference type="SAM" id="MobiDB-lite"/>
    </source>
</evidence>
<protein>
    <recommendedName>
        <fullName evidence="7">Protein-L-isoaspartate O-methyltransferase</fullName>
        <ecNumber evidence="7">2.1.1.77</ecNumber>
    </recommendedName>
    <alternativeName>
        <fullName evidence="7">L-isoaspartyl protein carboxyl methyltransferase</fullName>
    </alternativeName>
    <alternativeName>
        <fullName evidence="7">Protein L-isoaspartyl methyltransferase</fullName>
    </alternativeName>
    <alternativeName>
        <fullName evidence="7">Protein-beta-aspartate methyltransferase</fullName>
        <shortName evidence="7">PIMT</shortName>
    </alternativeName>
</protein>
<dbReference type="Proteomes" id="UP000664761">
    <property type="component" value="Unassembled WGS sequence"/>
</dbReference>
<dbReference type="EMBL" id="JAFLNC010000004">
    <property type="protein sequence ID" value="MBO0334643.1"/>
    <property type="molecule type" value="Genomic_DNA"/>
</dbReference>
<reference evidence="9 10" key="1">
    <citation type="submission" date="2021-03" db="EMBL/GenBank/DDBJ databases">
        <title>Sneathiella sp. CAU 1612 isolated from Kang Won-do.</title>
        <authorList>
            <person name="Kim W."/>
        </authorList>
    </citation>
    <scope>NUCLEOTIDE SEQUENCE [LARGE SCALE GENOMIC DNA]</scope>
    <source>
        <strain evidence="9 10">CAU 1612</strain>
    </source>
</reference>